<name>A0AA42C8A9_9BACT</name>
<sequence length="734" mass="83569">MTTRLSALRQYLNSMLFRKIHYHLITVAVLTALLFSFTQLKAEKAPAEDGYSMWLRYNLIEDEVLLKEYRETFENIVLTRNSETLQAVENELTKGFTGLLGLSPEVKSDIDSNGTLVLGTPANSEIIASLKIQNKLDRLGEEGFLIEQKNIQGYHTIVVAANTDLGVLYGAFHLLRMIQTHQPLANLSVVSRPHMPLRLANHWDNVDRSVERGYAGLSLWEWSTLPEYKHPRYADYARMTASLGINGVAINNVNAVAWFITDHFLKKIAVLADIFRPYGIKVYLSINYSSPVSLGGLDGADPLDSMVINWWKERVQHIYASIPNFGGFLVKADSEGQPGPKTYGRNHAQGANMLAEALEPFGGIVIWRAFVYGERQADRVREAYDEFVPLDGKFKDNVVLQIKNGPLDFMPREPFSPLFGALPKTNTLIEFQVTQEYLGNGNHLVYKGPMFKEILDADTYAKGNGSTVGKVLSGEVFDYKLSGMAAVVNPGTDRNWTGHPFVQSSWYAFGRLAWDYSLPAGELAEEWIRMTFSNDEMVISTIKKIMMTSGEAAVNFREPLGLTHIGTGSHYGPAPWSNRSNRFHQADKYGIGFDRTINGSNAVEQYYPPLNDIFNDIDRIPEKYLLWFHHVSWNHQMKSGHTLWEELVYKYYEGVEQVRQMQAEWDSLEGMIDRQRFQHVKALLEIQECDAVRWRNSCVLYFQTLSELPIPEGLEQPKHDLDYYKELERKVYVP</sequence>
<comment type="subunit">
    <text evidence="9">Homodimer.</text>
</comment>
<keyword evidence="3 7" id="KW-0378">Hydrolase</keyword>
<evidence type="ECO:0000256" key="4">
    <source>
        <dbReference type="ARBA" id="ARBA00023277"/>
    </source>
</evidence>
<dbReference type="InterPro" id="IPR011100">
    <property type="entry name" value="Glyco_hydro_67_cat"/>
</dbReference>
<dbReference type="GO" id="GO:0045493">
    <property type="term" value="P:xylan catabolic process"/>
    <property type="evidence" value="ECO:0007669"/>
    <property type="project" value="UniProtKB-KW"/>
</dbReference>
<dbReference type="Gene3D" id="3.30.379.10">
    <property type="entry name" value="Chitobiase/beta-hexosaminidase domain 2-like"/>
    <property type="match status" value="1"/>
</dbReference>
<dbReference type="InterPro" id="IPR017853">
    <property type="entry name" value="GH"/>
</dbReference>
<keyword evidence="6 9" id="KW-0624">Polysaccharide degradation</keyword>
<evidence type="ECO:0000256" key="8">
    <source>
        <dbReference type="PIRSR" id="PIRSR029900-1"/>
    </source>
</evidence>
<evidence type="ECO:0000256" key="5">
    <source>
        <dbReference type="ARBA" id="ARBA00023295"/>
    </source>
</evidence>
<feature type="domain" description="Alpha glucuronidase N-terminal" evidence="10">
    <location>
        <begin position="53"/>
        <end position="174"/>
    </location>
</feature>
<evidence type="ECO:0000256" key="9">
    <source>
        <dbReference type="RuleBase" id="RU361198"/>
    </source>
</evidence>
<dbReference type="InterPro" id="IPR011395">
    <property type="entry name" value="Glyco_hydro_67_aGlcAse"/>
</dbReference>
<evidence type="ECO:0000259" key="11">
    <source>
        <dbReference type="Pfam" id="PF07477"/>
    </source>
</evidence>
<keyword evidence="5 7" id="KW-0326">Glycosidase</keyword>
<dbReference type="Pfam" id="PF03648">
    <property type="entry name" value="Glyco_hydro_67N"/>
    <property type="match status" value="1"/>
</dbReference>
<evidence type="ECO:0000256" key="1">
    <source>
        <dbReference type="ARBA" id="ARBA00008833"/>
    </source>
</evidence>
<dbReference type="InterPro" id="IPR037054">
    <property type="entry name" value="A-glucoronidase_C_sf"/>
</dbReference>
<evidence type="ECO:0000259" key="12">
    <source>
        <dbReference type="Pfam" id="PF07488"/>
    </source>
</evidence>
<dbReference type="PANTHER" id="PTHR39207">
    <property type="entry name" value="ALPHA-GLUCURONIDASE A"/>
    <property type="match status" value="1"/>
</dbReference>
<dbReference type="InterPro" id="IPR029018">
    <property type="entry name" value="Hex-like_dom2"/>
</dbReference>
<keyword evidence="14" id="KW-1185">Reference proteome</keyword>
<dbReference type="PIRSF" id="PIRSF029900">
    <property type="entry name" value="Alpha-glucuronds"/>
    <property type="match status" value="1"/>
</dbReference>
<dbReference type="Proteomes" id="UP001163821">
    <property type="component" value="Unassembled WGS sequence"/>
</dbReference>
<reference evidence="13" key="1">
    <citation type="submission" date="2022-10" db="EMBL/GenBank/DDBJ databases">
        <title>Gaoshiqiia sediminis gen. nov., sp. nov., isolated from coastal sediment.</title>
        <authorList>
            <person name="Yu W.X."/>
            <person name="Mu D.S."/>
            <person name="Du J.Z."/>
            <person name="Liang Y.Q."/>
        </authorList>
    </citation>
    <scope>NUCLEOTIDE SEQUENCE</scope>
    <source>
        <strain evidence="13">A06</strain>
    </source>
</reference>
<dbReference type="Pfam" id="PF07477">
    <property type="entry name" value="Glyco_hydro_67C"/>
    <property type="match status" value="1"/>
</dbReference>
<gene>
    <name evidence="13" type="ORF">N2K84_17330</name>
</gene>
<protein>
    <recommendedName>
        <fullName evidence="9">Xylan alpha-1,2-glucuronidase</fullName>
        <ecNumber evidence="9">3.2.1.131</ecNumber>
    </recommendedName>
</protein>
<feature type="domain" description="Glycosyl hydrolase family 67 C-terminal" evidence="11">
    <location>
        <begin position="497"/>
        <end position="713"/>
    </location>
</feature>
<feature type="active site" description="Proton donor" evidence="8">
    <location>
        <position position="335"/>
    </location>
</feature>
<dbReference type="Gene3D" id="3.90.1330.10">
    <property type="entry name" value="Alpha-glucuronidase, C-terminal domain"/>
    <property type="match status" value="1"/>
</dbReference>
<feature type="active site" description="Proton acceptor" evidence="8">
    <location>
        <position position="408"/>
    </location>
</feature>
<evidence type="ECO:0000256" key="3">
    <source>
        <dbReference type="ARBA" id="ARBA00022801"/>
    </source>
</evidence>
<organism evidence="13 14">
    <name type="scientific">Gaoshiqia sediminis</name>
    <dbReference type="NCBI Taxonomy" id="2986998"/>
    <lineage>
        <taxon>Bacteria</taxon>
        <taxon>Pseudomonadati</taxon>
        <taxon>Bacteroidota</taxon>
        <taxon>Bacteroidia</taxon>
        <taxon>Marinilabiliales</taxon>
        <taxon>Prolixibacteraceae</taxon>
        <taxon>Gaoshiqia</taxon>
    </lineage>
</organism>
<dbReference type="InterPro" id="IPR011099">
    <property type="entry name" value="Glyco_hydro_67_C"/>
</dbReference>
<dbReference type="GO" id="GO:0046559">
    <property type="term" value="F:alpha-glucuronidase activity"/>
    <property type="evidence" value="ECO:0007669"/>
    <property type="project" value="InterPro"/>
</dbReference>
<dbReference type="EC" id="3.2.1.131" evidence="9"/>
<dbReference type="SUPFAM" id="SSF55545">
    <property type="entry name" value="beta-N-acetylhexosaminidase-like domain"/>
    <property type="match status" value="1"/>
</dbReference>
<dbReference type="AlphaFoldDB" id="A0AA42C8A9"/>
<feature type="active site" description="Proton acceptor" evidence="8">
    <location>
        <position position="436"/>
    </location>
</feature>
<feature type="domain" description="Glycosyl hydrolase family 67 catalytic" evidence="12">
    <location>
        <begin position="178"/>
        <end position="496"/>
    </location>
</feature>
<evidence type="ECO:0000313" key="14">
    <source>
        <dbReference type="Proteomes" id="UP001163821"/>
    </source>
</evidence>
<dbReference type="EMBL" id="JAPAAF010000039">
    <property type="protein sequence ID" value="MCW0484504.1"/>
    <property type="molecule type" value="Genomic_DNA"/>
</dbReference>
<evidence type="ECO:0000259" key="10">
    <source>
        <dbReference type="Pfam" id="PF03648"/>
    </source>
</evidence>
<dbReference type="Pfam" id="PF07488">
    <property type="entry name" value="Glyco_hydro_67M"/>
    <property type="match status" value="1"/>
</dbReference>
<evidence type="ECO:0000256" key="7">
    <source>
        <dbReference type="PIRNR" id="PIRNR029900"/>
    </source>
</evidence>
<comment type="catalytic activity">
    <reaction evidence="9">
        <text>Hydrolysis of (1-&gt;2)-alpha-D-(4-O-methyl)glucuronosyl links in the main chain of hardwood xylans.</text>
        <dbReference type="EC" id="3.2.1.131"/>
    </reaction>
</comment>
<evidence type="ECO:0000313" key="13">
    <source>
        <dbReference type="EMBL" id="MCW0484504.1"/>
    </source>
</evidence>
<dbReference type="SUPFAM" id="SSF51445">
    <property type="entry name" value="(Trans)glycosidases"/>
    <property type="match status" value="1"/>
</dbReference>
<dbReference type="GO" id="GO:0005576">
    <property type="term" value="C:extracellular region"/>
    <property type="evidence" value="ECO:0007669"/>
    <property type="project" value="InterPro"/>
</dbReference>
<dbReference type="RefSeq" id="WP_282593097.1">
    <property type="nucleotide sequence ID" value="NZ_JAPAAF010000039.1"/>
</dbReference>
<evidence type="ECO:0000256" key="2">
    <source>
        <dbReference type="ARBA" id="ARBA00022651"/>
    </source>
</evidence>
<dbReference type="PANTHER" id="PTHR39207:SF1">
    <property type="entry name" value="ALPHA-GLUCURONIDASE A"/>
    <property type="match status" value="1"/>
</dbReference>
<comment type="similarity">
    <text evidence="1 7 9">Belongs to the glycosyl hydrolase 67 family.</text>
</comment>
<keyword evidence="4 9" id="KW-0119">Carbohydrate metabolism</keyword>
<dbReference type="Gene3D" id="3.20.20.80">
    <property type="entry name" value="Glycosidases"/>
    <property type="match status" value="1"/>
</dbReference>
<evidence type="ECO:0000256" key="6">
    <source>
        <dbReference type="ARBA" id="ARBA00023326"/>
    </source>
</evidence>
<accession>A0AA42C8A9</accession>
<dbReference type="InterPro" id="IPR005154">
    <property type="entry name" value="Glyco_hydro_67_aGlcAse_N"/>
</dbReference>
<proteinExistence type="inferred from homology"/>
<keyword evidence="2 7" id="KW-0858">Xylan degradation</keyword>
<comment type="caution">
    <text evidence="13">The sequence shown here is derived from an EMBL/GenBank/DDBJ whole genome shotgun (WGS) entry which is preliminary data.</text>
</comment>
<dbReference type="GO" id="GO:0033939">
    <property type="term" value="F:xylan alpha-1,2-glucuronosidase activity"/>
    <property type="evidence" value="ECO:0007669"/>
    <property type="project" value="UniProtKB-EC"/>
</dbReference>